<dbReference type="Gene3D" id="2.30.40.10">
    <property type="entry name" value="Urease, subunit C, domain 1"/>
    <property type="match status" value="1"/>
</dbReference>
<sequence>MTTDPPFDLVLTGGTVVRPRDVPRLADVGVRDGKIAAVLSPGTAVDATESVDVTGLHLFPGGVDPHNHIALSTSGLEEYRTDTAAAAKGGVTTMMYMLSNGGSYLPMLEEHTTTAAAKAYIDFGYHCTLMTDEHVAEIDQIRSRYGLRSFKYFMHFRGDEGQYLNVEGTHDGRFFGIAKAVAERGDLLLVHAENPEVVWVLRDELIAAGRDDLAAWDESRPPFVEAEAIRKATFFAQRTGCRMYFVHVSTADSLDQLRKARVEFASDALSAETCPHYLTHTSDWAGGVVGKVNPPLRTAGHPEALWAALADGTVDTLGSDHVGRQRVAKEGGIWKASAGFPGAPTTLPVLLSEGYHRRGLPLQRIAELTAKRPAELIKADHRKGDIAVGLDADLAIVDLDRTRTPDPQWLGTFSDYSLYEDMPLRGWPRHTLVRGRFVVRDEELVGESGHGSYIRSSTGAEAK</sequence>
<accession>A0A919VTZ9</accession>
<comment type="caution">
    <text evidence="2">The sequence shown here is derived from an EMBL/GenBank/DDBJ whole genome shotgun (WGS) entry which is preliminary data.</text>
</comment>
<dbReference type="InterPro" id="IPR011059">
    <property type="entry name" value="Metal-dep_hydrolase_composite"/>
</dbReference>
<gene>
    <name evidence="2" type="ORF">Aco04nite_50990</name>
</gene>
<reference evidence="2" key="1">
    <citation type="submission" date="2021-03" db="EMBL/GenBank/DDBJ databases">
        <title>Whole genome shotgun sequence of Actinoplanes consettensis NBRC 14913.</title>
        <authorList>
            <person name="Komaki H."/>
            <person name="Tamura T."/>
        </authorList>
    </citation>
    <scope>NUCLEOTIDE SEQUENCE</scope>
    <source>
        <strain evidence="2">NBRC 14913</strain>
    </source>
</reference>
<dbReference type="Proteomes" id="UP000680865">
    <property type="component" value="Unassembled WGS sequence"/>
</dbReference>
<dbReference type="GO" id="GO:0006145">
    <property type="term" value="P:purine nucleobase catabolic process"/>
    <property type="evidence" value="ECO:0007669"/>
    <property type="project" value="TreeGrafter"/>
</dbReference>
<organism evidence="2 3">
    <name type="scientific">Winogradskya consettensis</name>
    <dbReference type="NCBI Taxonomy" id="113560"/>
    <lineage>
        <taxon>Bacteria</taxon>
        <taxon>Bacillati</taxon>
        <taxon>Actinomycetota</taxon>
        <taxon>Actinomycetes</taxon>
        <taxon>Micromonosporales</taxon>
        <taxon>Micromonosporaceae</taxon>
        <taxon>Winogradskya</taxon>
    </lineage>
</organism>
<dbReference type="RefSeq" id="WP_203840224.1">
    <property type="nucleotide sequence ID" value="NZ_BAAATW010000010.1"/>
</dbReference>
<dbReference type="Gene3D" id="3.20.20.140">
    <property type="entry name" value="Metal-dependent hydrolases"/>
    <property type="match status" value="1"/>
</dbReference>
<dbReference type="SUPFAM" id="SSF51338">
    <property type="entry name" value="Composite domain of metallo-dependent hydrolases"/>
    <property type="match status" value="1"/>
</dbReference>
<dbReference type="InterPro" id="IPR032466">
    <property type="entry name" value="Metal_Hydrolase"/>
</dbReference>
<protein>
    <submittedName>
        <fullName evidence="2">Dihydroorotase-like protein</fullName>
    </submittedName>
</protein>
<dbReference type="PANTHER" id="PTHR43668:SF2">
    <property type="entry name" value="ALLANTOINASE"/>
    <property type="match status" value="1"/>
</dbReference>
<dbReference type="GO" id="GO:0004038">
    <property type="term" value="F:allantoinase activity"/>
    <property type="evidence" value="ECO:0007669"/>
    <property type="project" value="TreeGrafter"/>
</dbReference>
<dbReference type="AlphaFoldDB" id="A0A919VTZ9"/>
<dbReference type="EMBL" id="BOQP01000027">
    <property type="protein sequence ID" value="GIM76541.1"/>
    <property type="molecule type" value="Genomic_DNA"/>
</dbReference>
<evidence type="ECO:0000313" key="2">
    <source>
        <dbReference type="EMBL" id="GIM76541.1"/>
    </source>
</evidence>
<dbReference type="InterPro" id="IPR050138">
    <property type="entry name" value="DHOase/Allantoinase_Hydrolase"/>
</dbReference>
<dbReference type="PANTHER" id="PTHR43668">
    <property type="entry name" value="ALLANTOINASE"/>
    <property type="match status" value="1"/>
</dbReference>
<feature type="domain" description="Amidohydrolase 3" evidence="1">
    <location>
        <begin position="275"/>
        <end position="439"/>
    </location>
</feature>
<proteinExistence type="predicted"/>
<name>A0A919VTZ9_9ACTN</name>
<dbReference type="GO" id="GO:0005737">
    <property type="term" value="C:cytoplasm"/>
    <property type="evidence" value="ECO:0007669"/>
    <property type="project" value="TreeGrafter"/>
</dbReference>
<evidence type="ECO:0000313" key="3">
    <source>
        <dbReference type="Proteomes" id="UP000680865"/>
    </source>
</evidence>
<dbReference type="InterPro" id="IPR013108">
    <property type="entry name" value="Amidohydro_3"/>
</dbReference>
<dbReference type="Pfam" id="PF07969">
    <property type="entry name" value="Amidohydro_3"/>
    <property type="match status" value="1"/>
</dbReference>
<dbReference type="SUPFAM" id="SSF51556">
    <property type="entry name" value="Metallo-dependent hydrolases"/>
    <property type="match status" value="1"/>
</dbReference>
<evidence type="ECO:0000259" key="1">
    <source>
        <dbReference type="Pfam" id="PF07969"/>
    </source>
</evidence>
<keyword evidence="3" id="KW-1185">Reference proteome</keyword>